<dbReference type="Proteomes" id="UP000635983">
    <property type="component" value="Unassembled WGS sequence"/>
</dbReference>
<dbReference type="GO" id="GO:0016887">
    <property type="term" value="F:ATP hydrolysis activity"/>
    <property type="evidence" value="ECO:0007669"/>
    <property type="project" value="InterPro"/>
</dbReference>
<keyword evidence="5" id="KW-0029">Amino-acid transport</keyword>
<dbReference type="EMBL" id="BMPO01000001">
    <property type="protein sequence ID" value="GGJ80721.1"/>
    <property type="molecule type" value="Genomic_DNA"/>
</dbReference>
<comment type="similarity">
    <text evidence="1">Belongs to the ABC transporter superfamily.</text>
</comment>
<sequence length="255" mass="27709">MFKNNRFYMFDERQTDMLELENISADIVRAPVLRGIHAGLPKGSICAVVGRNGAGKTTLLRVIMGLVPLRNGRVSLDGTDLSTVPAHGRARMGIGYAPQERVMFPTLTVEENLRLPCQVARFSRQQVDERLALTLEVVPQLGEMLPRSGAALSGGQGKMAALGRALMIGSRLILLDEPFQGLAPALAAQYADALKRLQQKVPDLCIVVTESNGSLLKDVPDRILHIERGALLPDEPLVTAENSAAPTFSQMETYP</sequence>
<keyword evidence="3" id="KW-0547">Nucleotide-binding</keyword>
<feature type="domain" description="ABC transporter" evidence="6">
    <location>
        <begin position="18"/>
        <end position="253"/>
    </location>
</feature>
<dbReference type="InterPro" id="IPR027417">
    <property type="entry name" value="P-loop_NTPase"/>
</dbReference>
<gene>
    <name evidence="7" type="ORF">GCM10009304_03080</name>
</gene>
<dbReference type="SUPFAM" id="SSF52540">
    <property type="entry name" value="P-loop containing nucleoside triphosphate hydrolases"/>
    <property type="match status" value="1"/>
</dbReference>
<dbReference type="SMART" id="SM00382">
    <property type="entry name" value="AAA"/>
    <property type="match status" value="1"/>
</dbReference>
<dbReference type="GO" id="GO:0005524">
    <property type="term" value="F:ATP binding"/>
    <property type="evidence" value="ECO:0007669"/>
    <property type="project" value="UniProtKB-KW"/>
</dbReference>
<dbReference type="PANTHER" id="PTHR43820:SF4">
    <property type="entry name" value="HIGH-AFFINITY BRANCHED-CHAIN AMINO ACID TRANSPORT ATP-BINDING PROTEIN LIVF"/>
    <property type="match status" value="1"/>
</dbReference>
<reference evidence="7" key="2">
    <citation type="submission" date="2020-09" db="EMBL/GenBank/DDBJ databases">
        <authorList>
            <person name="Sun Q."/>
            <person name="Ohkuma M."/>
        </authorList>
    </citation>
    <scope>NUCLEOTIDE SEQUENCE</scope>
    <source>
        <strain evidence="7">JCM 30078</strain>
    </source>
</reference>
<dbReference type="AlphaFoldDB" id="A0A917URU6"/>
<dbReference type="Gene3D" id="3.40.50.300">
    <property type="entry name" value="P-loop containing nucleotide triphosphate hydrolases"/>
    <property type="match status" value="1"/>
</dbReference>
<dbReference type="GO" id="GO:0015658">
    <property type="term" value="F:branched-chain amino acid transmembrane transporter activity"/>
    <property type="evidence" value="ECO:0007669"/>
    <property type="project" value="TreeGrafter"/>
</dbReference>
<dbReference type="InterPro" id="IPR003593">
    <property type="entry name" value="AAA+_ATPase"/>
</dbReference>
<evidence type="ECO:0000256" key="5">
    <source>
        <dbReference type="ARBA" id="ARBA00022970"/>
    </source>
</evidence>
<keyword evidence="8" id="KW-1185">Reference proteome</keyword>
<dbReference type="InterPro" id="IPR052156">
    <property type="entry name" value="BCAA_Transport_ATP-bd_LivF"/>
</dbReference>
<accession>A0A917URU6</accession>
<keyword evidence="4 7" id="KW-0067">ATP-binding</keyword>
<evidence type="ECO:0000313" key="8">
    <source>
        <dbReference type="Proteomes" id="UP000635983"/>
    </source>
</evidence>
<comment type="caution">
    <text evidence="7">The sequence shown here is derived from an EMBL/GenBank/DDBJ whole genome shotgun (WGS) entry which is preliminary data.</text>
</comment>
<evidence type="ECO:0000313" key="7">
    <source>
        <dbReference type="EMBL" id="GGJ80721.1"/>
    </source>
</evidence>
<dbReference type="Pfam" id="PF00005">
    <property type="entry name" value="ABC_tran"/>
    <property type="match status" value="1"/>
</dbReference>
<evidence type="ECO:0000256" key="1">
    <source>
        <dbReference type="ARBA" id="ARBA00005417"/>
    </source>
</evidence>
<protein>
    <submittedName>
        <fullName evidence="7">ABC transporter ATP-binding protein</fullName>
    </submittedName>
</protein>
<proteinExistence type="inferred from homology"/>
<reference evidence="7" key="1">
    <citation type="journal article" date="2014" name="Int. J. Syst. Evol. Microbiol.">
        <title>Complete genome sequence of Corynebacterium casei LMG S-19264T (=DSM 44701T), isolated from a smear-ripened cheese.</title>
        <authorList>
            <consortium name="US DOE Joint Genome Institute (JGI-PGF)"/>
            <person name="Walter F."/>
            <person name="Albersmeier A."/>
            <person name="Kalinowski J."/>
            <person name="Ruckert C."/>
        </authorList>
    </citation>
    <scope>NUCLEOTIDE SEQUENCE</scope>
    <source>
        <strain evidence="7">JCM 30078</strain>
    </source>
</reference>
<dbReference type="InterPro" id="IPR003439">
    <property type="entry name" value="ABC_transporter-like_ATP-bd"/>
</dbReference>
<keyword evidence="2" id="KW-0813">Transport</keyword>
<dbReference type="PROSITE" id="PS50893">
    <property type="entry name" value="ABC_TRANSPORTER_2"/>
    <property type="match status" value="1"/>
</dbReference>
<evidence type="ECO:0000256" key="2">
    <source>
        <dbReference type="ARBA" id="ARBA00022448"/>
    </source>
</evidence>
<dbReference type="PANTHER" id="PTHR43820">
    <property type="entry name" value="HIGH-AFFINITY BRANCHED-CHAIN AMINO ACID TRANSPORT ATP-BINDING PROTEIN LIVF"/>
    <property type="match status" value="1"/>
</dbReference>
<evidence type="ECO:0000259" key="6">
    <source>
        <dbReference type="PROSITE" id="PS50893"/>
    </source>
</evidence>
<evidence type="ECO:0000256" key="4">
    <source>
        <dbReference type="ARBA" id="ARBA00022840"/>
    </source>
</evidence>
<organism evidence="7 8">
    <name type="scientific">Pseudomonas matsuisoli</name>
    <dbReference type="NCBI Taxonomy" id="1515666"/>
    <lineage>
        <taxon>Bacteria</taxon>
        <taxon>Pseudomonadati</taxon>
        <taxon>Pseudomonadota</taxon>
        <taxon>Gammaproteobacteria</taxon>
        <taxon>Pseudomonadales</taxon>
        <taxon>Pseudomonadaceae</taxon>
        <taxon>Pseudomonas</taxon>
    </lineage>
</organism>
<dbReference type="RefSeq" id="WP_229779129.1">
    <property type="nucleotide sequence ID" value="NZ_BMPO01000001.1"/>
</dbReference>
<name>A0A917URU6_9PSED</name>
<evidence type="ECO:0000256" key="3">
    <source>
        <dbReference type="ARBA" id="ARBA00022741"/>
    </source>
</evidence>
<dbReference type="GO" id="GO:0015807">
    <property type="term" value="P:L-amino acid transport"/>
    <property type="evidence" value="ECO:0007669"/>
    <property type="project" value="TreeGrafter"/>
</dbReference>